<evidence type="ECO:0000256" key="7">
    <source>
        <dbReference type="HAMAP-Rule" id="MF_01183"/>
    </source>
</evidence>
<evidence type="ECO:0000256" key="6">
    <source>
        <dbReference type="ARBA" id="ARBA00023235"/>
    </source>
</evidence>
<dbReference type="EMBL" id="NTKD01000002">
    <property type="protein sequence ID" value="PDH41879.1"/>
    <property type="molecule type" value="Genomic_DNA"/>
</dbReference>
<dbReference type="PROSITE" id="PS50198">
    <property type="entry name" value="PPIC_PPIASE_2"/>
    <property type="match status" value="2"/>
</dbReference>
<protein>
    <recommendedName>
        <fullName evidence="7">Chaperone SurA</fullName>
    </recommendedName>
    <alternativeName>
        <fullName evidence="7">Peptidyl-prolyl cis-trans isomerase SurA</fullName>
        <shortName evidence="7">PPIase SurA</shortName>
        <ecNumber evidence="7">5.2.1.8</ecNumber>
    </alternativeName>
    <alternativeName>
        <fullName evidence="7">Rotamase SurA</fullName>
    </alternativeName>
</protein>
<dbReference type="GO" id="GO:0050821">
    <property type="term" value="P:protein stabilization"/>
    <property type="evidence" value="ECO:0007669"/>
    <property type="project" value="InterPro"/>
</dbReference>
<evidence type="ECO:0000256" key="5">
    <source>
        <dbReference type="ARBA" id="ARBA00023186"/>
    </source>
</evidence>
<keyword evidence="2 7" id="KW-0677">Repeat</keyword>
<dbReference type="GO" id="GO:0051082">
    <property type="term" value="F:unfolded protein binding"/>
    <property type="evidence" value="ECO:0007669"/>
    <property type="project" value="UniProtKB-UniRule"/>
</dbReference>
<dbReference type="Pfam" id="PF00639">
    <property type="entry name" value="Rotamase"/>
    <property type="match status" value="1"/>
</dbReference>
<comment type="catalytic activity">
    <reaction evidence="7">
        <text>[protein]-peptidylproline (omega=180) = [protein]-peptidylproline (omega=0)</text>
        <dbReference type="Rhea" id="RHEA:16237"/>
        <dbReference type="Rhea" id="RHEA-COMP:10747"/>
        <dbReference type="Rhea" id="RHEA-COMP:10748"/>
        <dbReference type="ChEBI" id="CHEBI:83833"/>
        <dbReference type="ChEBI" id="CHEBI:83834"/>
        <dbReference type="EC" id="5.2.1.8"/>
    </reaction>
</comment>
<comment type="subcellular location">
    <subcellularLocation>
        <location evidence="7">Periplasm</location>
    </subcellularLocation>
    <text evidence="7">Is capable of associating with the outer membrane.</text>
</comment>
<evidence type="ECO:0000256" key="1">
    <source>
        <dbReference type="ARBA" id="ARBA00022729"/>
    </source>
</evidence>
<dbReference type="GO" id="GO:0042277">
    <property type="term" value="F:peptide binding"/>
    <property type="evidence" value="ECO:0007669"/>
    <property type="project" value="InterPro"/>
</dbReference>
<keyword evidence="6 7" id="KW-0413">Isomerase</keyword>
<feature type="domain" description="PpiC" evidence="8">
    <location>
        <begin position="180"/>
        <end position="281"/>
    </location>
</feature>
<evidence type="ECO:0000256" key="2">
    <source>
        <dbReference type="ARBA" id="ARBA00022737"/>
    </source>
</evidence>
<keyword evidence="3 7" id="KW-0574">Periplasm</keyword>
<comment type="function">
    <text evidence="7">Chaperone involved in the correct folding and assembly of outer membrane proteins. Recognizes specific patterns of aromatic residues and the orientation of their side chains, which are found more frequently in integral outer membrane proteins. May act in both early periplasmic and late outer membrane-associated steps of protein maturation.</text>
</comment>
<evidence type="ECO:0000256" key="4">
    <source>
        <dbReference type="ARBA" id="ARBA00023110"/>
    </source>
</evidence>
<dbReference type="InterPro" id="IPR023034">
    <property type="entry name" value="PPIase_SurA"/>
</dbReference>
<evidence type="ECO:0000259" key="8">
    <source>
        <dbReference type="PROSITE" id="PS50198"/>
    </source>
</evidence>
<dbReference type="GO" id="GO:0003755">
    <property type="term" value="F:peptidyl-prolyl cis-trans isomerase activity"/>
    <property type="evidence" value="ECO:0007669"/>
    <property type="project" value="UniProtKB-UniRule"/>
</dbReference>
<dbReference type="EC" id="5.2.1.8" evidence="7"/>
<sequence>MNNQAHRIVRITAILGLILMNVGQSATSDDAIILDRIIAIVDEDVILQSELDARTARIKAQLASTDSPLPPEPVLVSQVLERLILENLQLNMGYRGGIRIGDEQLNEAMQRIAVRNNLSLMEFQQALAADGMSYAEMREEIRREMVIGHVQQSMVNSRLTISEQEIENFLESEVGQTVTADEYRVSHILIALAENPSRDQIANARDDAQALVDELGQGTDFAGLAAARSAGQKALTGGDLGWRKVVQMPTIFADVVPAMSPGDIHGPIKSGSGYHIIKLMEIRGAVAEGQVEQTEVRHVLIQPSEIRSEQEAMELADLLREEALNGKAFDEIARLHSEDPGSALSGGDLGWSAAGLFVPEFEDQMHRSEIGVISPVFRSEHGYHFLEVTGRRIEDFSKEFKRQQAENYIRNQRFDEELQVWAREAREDAFVEIRM</sequence>
<keyword evidence="5 7" id="KW-0143">Chaperone</keyword>
<feature type="domain" description="PpiC" evidence="8">
    <location>
        <begin position="291"/>
        <end position="390"/>
    </location>
</feature>
<name>A0A2A5WZC7_9GAMM</name>
<dbReference type="PANTHER" id="PTHR47637:SF1">
    <property type="entry name" value="CHAPERONE SURA"/>
    <property type="match status" value="1"/>
</dbReference>
<dbReference type="Proteomes" id="UP000219327">
    <property type="component" value="Unassembled WGS sequence"/>
</dbReference>
<dbReference type="InterPro" id="IPR027304">
    <property type="entry name" value="Trigger_fact/SurA_dom_sf"/>
</dbReference>
<dbReference type="HAMAP" id="MF_01183">
    <property type="entry name" value="Chaperone_SurA"/>
    <property type="match status" value="1"/>
</dbReference>
<accession>A0A2A5WZC7</accession>
<keyword evidence="4 7" id="KW-0697">Rotamase</keyword>
<comment type="caution">
    <text evidence="9">The sequence shown here is derived from an EMBL/GenBank/DDBJ whole genome shotgun (WGS) entry which is preliminary data.</text>
</comment>
<dbReference type="GO" id="GO:0006457">
    <property type="term" value="P:protein folding"/>
    <property type="evidence" value="ECO:0007669"/>
    <property type="project" value="UniProtKB-UniRule"/>
</dbReference>
<dbReference type="Gene3D" id="3.10.50.40">
    <property type="match status" value="2"/>
</dbReference>
<dbReference type="InterPro" id="IPR015391">
    <property type="entry name" value="SurA_N"/>
</dbReference>
<dbReference type="InterPro" id="IPR000297">
    <property type="entry name" value="PPIase_PpiC"/>
</dbReference>
<proteinExistence type="inferred from homology"/>
<comment type="domain">
    <text evidence="7">The PPIase activity resides only in the second parvulin domain. The N-terminal region and the C-terminal tail are necessary and sufficient for the chaperone activity of SurA. The PPIase activity is dispensable for SurA to function as a chaperone. The N-terminal region and the C-terminal tail are also required for porin recognition.</text>
</comment>
<reference evidence="9 10" key="1">
    <citation type="submission" date="2017-08" db="EMBL/GenBank/DDBJ databases">
        <title>Fine stratification of microbial communities through a metagenomic profile of the photic zone.</title>
        <authorList>
            <person name="Haro-Moreno J.M."/>
            <person name="Lopez-Perez M."/>
            <person name="De La Torre J."/>
            <person name="Picazo A."/>
            <person name="Camacho A."/>
            <person name="Rodriguez-Valera F."/>
        </authorList>
    </citation>
    <scope>NUCLEOTIDE SEQUENCE [LARGE SCALE GENOMIC DNA]</scope>
    <source>
        <strain evidence="9">MED-G24</strain>
    </source>
</reference>
<dbReference type="Pfam" id="PF13616">
    <property type="entry name" value="Rotamase_3"/>
    <property type="match status" value="1"/>
</dbReference>
<evidence type="ECO:0000313" key="10">
    <source>
        <dbReference type="Proteomes" id="UP000219327"/>
    </source>
</evidence>
<dbReference type="InterPro" id="IPR046357">
    <property type="entry name" value="PPIase_dom_sf"/>
</dbReference>
<dbReference type="GO" id="GO:0030288">
    <property type="term" value="C:outer membrane-bounded periplasmic space"/>
    <property type="evidence" value="ECO:0007669"/>
    <property type="project" value="InterPro"/>
</dbReference>
<evidence type="ECO:0000313" key="9">
    <source>
        <dbReference type="EMBL" id="PDH41879.1"/>
    </source>
</evidence>
<dbReference type="InterPro" id="IPR050280">
    <property type="entry name" value="OMP_Chaperone_SurA"/>
</dbReference>
<keyword evidence="1 7" id="KW-0732">Signal</keyword>
<dbReference type="Gene3D" id="1.10.4030.10">
    <property type="entry name" value="Porin chaperone SurA, peptide-binding domain"/>
    <property type="match status" value="1"/>
</dbReference>
<dbReference type="SUPFAM" id="SSF109998">
    <property type="entry name" value="Triger factor/SurA peptide-binding domain-like"/>
    <property type="match status" value="1"/>
</dbReference>
<dbReference type="Pfam" id="PF09312">
    <property type="entry name" value="SurA_N"/>
    <property type="match status" value="1"/>
</dbReference>
<dbReference type="PANTHER" id="PTHR47637">
    <property type="entry name" value="CHAPERONE SURA"/>
    <property type="match status" value="1"/>
</dbReference>
<dbReference type="AlphaFoldDB" id="A0A2A5WZC7"/>
<evidence type="ECO:0000256" key="3">
    <source>
        <dbReference type="ARBA" id="ARBA00022764"/>
    </source>
</evidence>
<gene>
    <name evidence="7" type="primary">surA</name>
    <name evidence="9" type="ORF">CNE99_00665</name>
</gene>
<dbReference type="GO" id="GO:0043165">
    <property type="term" value="P:Gram-negative-bacterium-type cell outer membrane assembly"/>
    <property type="evidence" value="ECO:0007669"/>
    <property type="project" value="InterPro"/>
</dbReference>
<dbReference type="SUPFAM" id="SSF54534">
    <property type="entry name" value="FKBP-like"/>
    <property type="match status" value="2"/>
</dbReference>
<organism evidence="9 10">
    <name type="scientific">OM182 bacterium MED-G24</name>
    <dbReference type="NCBI Taxonomy" id="1986255"/>
    <lineage>
        <taxon>Bacteria</taxon>
        <taxon>Pseudomonadati</taxon>
        <taxon>Pseudomonadota</taxon>
        <taxon>Gammaproteobacteria</taxon>
        <taxon>OMG group</taxon>
        <taxon>OM182 clade</taxon>
    </lineage>
</organism>